<organism evidence="1 2">
    <name type="scientific">Umbelopsis vinacea</name>
    <dbReference type="NCBI Taxonomy" id="44442"/>
    <lineage>
        <taxon>Eukaryota</taxon>
        <taxon>Fungi</taxon>
        <taxon>Fungi incertae sedis</taxon>
        <taxon>Mucoromycota</taxon>
        <taxon>Mucoromycotina</taxon>
        <taxon>Umbelopsidomycetes</taxon>
        <taxon>Umbelopsidales</taxon>
        <taxon>Umbelopsidaceae</taxon>
        <taxon>Umbelopsis</taxon>
    </lineage>
</organism>
<name>A0A8H7PP94_9FUNG</name>
<sequence length="239" mass="26656">MVANPFNTHVSLDINMSVNEYCFWMELYRNVSVLPNVGSKIGSISSPSDCGAFWTASVMVYNYTCDASNTCSTYYSSHGQMYPRANESEKCKVDVTVAVGPHLQPITQYRSSGVHEDMASSLPTTAIQQYFRDNMTPENKLFEYSEWNETDYKNLTNYGLDMLVNAGCPICTNFRPGLYLQMCYYNCTEAPPPTLKDLVAYPTSQCPSFTSNSNRKTSASKSIMLYGLALGLAILLPII</sequence>
<dbReference type="Proteomes" id="UP000612746">
    <property type="component" value="Unassembled WGS sequence"/>
</dbReference>
<comment type="caution">
    <text evidence="1">The sequence shown here is derived from an EMBL/GenBank/DDBJ whole genome shotgun (WGS) entry which is preliminary data.</text>
</comment>
<reference evidence="1" key="1">
    <citation type="submission" date="2020-12" db="EMBL/GenBank/DDBJ databases">
        <title>Metabolic potential, ecology and presence of endohyphal bacteria is reflected in genomic diversity of Mucoromycotina.</title>
        <authorList>
            <person name="Muszewska A."/>
            <person name="Okrasinska A."/>
            <person name="Steczkiewicz K."/>
            <person name="Drgas O."/>
            <person name="Orlowska M."/>
            <person name="Perlinska-Lenart U."/>
            <person name="Aleksandrzak-Piekarczyk T."/>
            <person name="Szatraj K."/>
            <person name="Zielenkiewicz U."/>
            <person name="Pilsyk S."/>
            <person name="Malc E."/>
            <person name="Mieczkowski P."/>
            <person name="Kruszewska J.S."/>
            <person name="Biernat P."/>
            <person name="Pawlowska J."/>
        </authorList>
    </citation>
    <scope>NUCLEOTIDE SEQUENCE</scope>
    <source>
        <strain evidence="1">WA0000051536</strain>
    </source>
</reference>
<gene>
    <name evidence="1" type="ORF">INT44_008221</name>
</gene>
<evidence type="ECO:0000313" key="2">
    <source>
        <dbReference type="Proteomes" id="UP000612746"/>
    </source>
</evidence>
<accession>A0A8H7PP94</accession>
<dbReference type="AlphaFoldDB" id="A0A8H7PP94"/>
<protein>
    <submittedName>
        <fullName evidence="1">Uncharacterized protein</fullName>
    </submittedName>
</protein>
<dbReference type="OrthoDB" id="10347378at2759"/>
<proteinExistence type="predicted"/>
<evidence type="ECO:0000313" key="1">
    <source>
        <dbReference type="EMBL" id="KAG2177707.1"/>
    </source>
</evidence>
<dbReference type="EMBL" id="JAEPRA010000012">
    <property type="protein sequence ID" value="KAG2177707.1"/>
    <property type="molecule type" value="Genomic_DNA"/>
</dbReference>
<keyword evidence="2" id="KW-1185">Reference proteome</keyword>